<protein>
    <submittedName>
        <fullName evidence="2">Uncharacterized protein</fullName>
    </submittedName>
</protein>
<dbReference type="EMBL" id="GBRH01199859">
    <property type="protein sequence ID" value="JAD98036.1"/>
    <property type="molecule type" value="Transcribed_RNA"/>
</dbReference>
<proteinExistence type="predicted"/>
<accession>A0A0A9EDA6</accession>
<evidence type="ECO:0000256" key="1">
    <source>
        <dbReference type="SAM" id="MobiDB-lite"/>
    </source>
</evidence>
<dbReference type="AlphaFoldDB" id="A0A0A9EDA6"/>
<feature type="region of interest" description="Disordered" evidence="1">
    <location>
        <begin position="1"/>
        <end position="23"/>
    </location>
</feature>
<reference evidence="2" key="2">
    <citation type="journal article" date="2015" name="Data Brief">
        <title>Shoot transcriptome of the giant reed, Arundo donax.</title>
        <authorList>
            <person name="Barrero R.A."/>
            <person name="Guerrero F.D."/>
            <person name="Moolhuijzen P."/>
            <person name="Goolsby J.A."/>
            <person name="Tidwell J."/>
            <person name="Bellgard S.E."/>
            <person name="Bellgard M.I."/>
        </authorList>
    </citation>
    <scope>NUCLEOTIDE SEQUENCE</scope>
    <source>
        <tissue evidence="2">Shoot tissue taken approximately 20 cm above the soil surface</tissue>
    </source>
</reference>
<sequence length="36" mass="3897">MGSNGGRRAEPEVLQHKGSDGLHLAPHSFALDWLGR</sequence>
<name>A0A0A9EDA6_ARUDO</name>
<organism evidence="2">
    <name type="scientific">Arundo donax</name>
    <name type="common">Giant reed</name>
    <name type="synonym">Donax arundinaceus</name>
    <dbReference type="NCBI Taxonomy" id="35708"/>
    <lineage>
        <taxon>Eukaryota</taxon>
        <taxon>Viridiplantae</taxon>
        <taxon>Streptophyta</taxon>
        <taxon>Embryophyta</taxon>
        <taxon>Tracheophyta</taxon>
        <taxon>Spermatophyta</taxon>
        <taxon>Magnoliopsida</taxon>
        <taxon>Liliopsida</taxon>
        <taxon>Poales</taxon>
        <taxon>Poaceae</taxon>
        <taxon>PACMAD clade</taxon>
        <taxon>Arundinoideae</taxon>
        <taxon>Arundineae</taxon>
        <taxon>Arundo</taxon>
    </lineage>
</organism>
<reference evidence="2" key="1">
    <citation type="submission" date="2014-09" db="EMBL/GenBank/DDBJ databases">
        <authorList>
            <person name="Magalhaes I.L.F."/>
            <person name="Oliveira U."/>
            <person name="Santos F.R."/>
            <person name="Vidigal T.H.D.A."/>
            <person name="Brescovit A.D."/>
            <person name="Santos A.J."/>
        </authorList>
    </citation>
    <scope>NUCLEOTIDE SEQUENCE</scope>
    <source>
        <tissue evidence="2">Shoot tissue taken approximately 20 cm above the soil surface</tissue>
    </source>
</reference>
<feature type="compositionally biased region" description="Basic and acidic residues" evidence="1">
    <location>
        <begin position="7"/>
        <end position="20"/>
    </location>
</feature>
<evidence type="ECO:0000313" key="2">
    <source>
        <dbReference type="EMBL" id="JAD98036.1"/>
    </source>
</evidence>